<reference evidence="1 2" key="1">
    <citation type="submission" date="2014-04" db="EMBL/GenBank/DDBJ databases">
        <title>Characterization and application of a salt tolerant electro-active bacterium.</title>
        <authorList>
            <person name="Yang L."/>
            <person name="Wei S."/>
            <person name="Tay Q.X.M."/>
        </authorList>
    </citation>
    <scope>NUCLEOTIDE SEQUENCE [LARGE SCALE GENOMIC DNA]</scope>
    <source>
        <strain evidence="1 2">LY1</strain>
    </source>
</reference>
<dbReference type="RefSeq" id="WP_035075120.1">
    <property type="nucleotide sequence ID" value="NZ_JMIH01000022.1"/>
</dbReference>
<accession>A0A074KWI0</accession>
<protein>
    <submittedName>
        <fullName evidence="1">Uncharacterized protein</fullName>
    </submittedName>
</protein>
<organism evidence="1 2">
    <name type="scientific">Anditalea andensis</name>
    <dbReference type="NCBI Taxonomy" id="1048983"/>
    <lineage>
        <taxon>Bacteria</taxon>
        <taxon>Pseudomonadati</taxon>
        <taxon>Bacteroidota</taxon>
        <taxon>Cytophagia</taxon>
        <taxon>Cytophagales</taxon>
        <taxon>Cytophagaceae</taxon>
        <taxon>Anditalea</taxon>
    </lineage>
</organism>
<dbReference type="AlphaFoldDB" id="A0A074KWI0"/>
<dbReference type="eggNOG" id="ENOG5030WEH">
    <property type="taxonomic scope" value="Bacteria"/>
</dbReference>
<comment type="caution">
    <text evidence="1">The sequence shown here is derived from an EMBL/GenBank/DDBJ whole genome shotgun (WGS) entry which is preliminary data.</text>
</comment>
<gene>
    <name evidence="1" type="ORF">EL17_13170</name>
</gene>
<evidence type="ECO:0000313" key="2">
    <source>
        <dbReference type="Proteomes" id="UP000027821"/>
    </source>
</evidence>
<name>A0A074KWI0_9BACT</name>
<dbReference type="STRING" id="1048983.EL17_13170"/>
<dbReference type="Proteomes" id="UP000027821">
    <property type="component" value="Unassembled WGS sequence"/>
</dbReference>
<dbReference type="EMBL" id="JMIH01000022">
    <property type="protein sequence ID" value="KEO73294.1"/>
    <property type="molecule type" value="Genomic_DNA"/>
</dbReference>
<dbReference type="OrthoDB" id="840060at2"/>
<proteinExistence type="predicted"/>
<keyword evidence="2" id="KW-1185">Reference proteome</keyword>
<evidence type="ECO:0000313" key="1">
    <source>
        <dbReference type="EMBL" id="KEO73294.1"/>
    </source>
</evidence>
<sequence>MIEYVKTILLKVSFDKKLFEKELRKGISLLVPGEVQEFKDWCYTHFSKIYEPVLNKYFTKLSV</sequence>